<evidence type="ECO:0000313" key="1">
    <source>
        <dbReference type="EMBL" id="AFC25715.1"/>
    </source>
</evidence>
<proteinExistence type="predicted"/>
<keyword evidence="2" id="KW-1185">Reference proteome</keyword>
<organism evidence="1 2">
    <name type="scientific">Saprospira grandis (strain Lewin)</name>
    <dbReference type="NCBI Taxonomy" id="984262"/>
    <lineage>
        <taxon>Bacteria</taxon>
        <taxon>Pseudomonadati</taxon>
        <taxon>Bacteroidota</taxon>
        <taxon>Saprospiria</taxon>
        <taxon>Saprospirales</taxon>
        <taxon>Saprospiraceae</taxon>
        <taxon>Saprospira</taxon>
    </lineage>
</organism>
<reference evidence="1 2" key="1">
    <citation type="journal article" date="2012" name="Stand. Genomic Sci.">
        <title>Complete genome sequencing and analysis of Saprospira grandis str. Lewin, a predatory marine bacterium.</title>
        <authorList>
            <person name="Saw J.H."/>
            <person name="Yuryev A."/>
            <person name="Kanbe M."/>
            <person name="Hou S."/>
            <person name="Young A.G."/>
            <person name="Aizawa S."/>
            <person name="Alam M."/>
        </authorList>
    </citation>
    <scope>NUCLEOTIDE SEQUENCE [LARGE SCALE GENOMIC DNA]</scope>
    <source>
        <strain evidence="1 2">Lewin</strain>
    </source>
</reference>
<dbReference type="STRING" id="984262.SGRA_2987"/>
<dbReference type="HOGENOM" id="CLU_3405330_0_0_10"/>
<evidence type="ECO:0000313" key="2">
    <source>
        <dbReference type="Proteomes" id="UP000007519"/>
    </source>
</evidence>
<dbReference type="Proteomes" id="UP000007519">
    <property type="component" value="Chromosome"/>
</dbReference>
<dbReference type="AlphaFoldDB" id="H6LAX2"/>
<gene>
    <name evidence="1" type="ordered locus">SGRA_2987</name>
</gene>
<accession>H6LAX2</accession>
<dbReference type="EMBL" id="CP002831">
    <property type="protein sequence ID" value="AFC25715.1"/>
    <property type="molecule type" value="Genomic_DNA"/>
</dbReference>
<protein>
    <submittedName>
        <fullName evidence="1">Uncharacterized protein</fullName>
    </submittedName>
</protein>
<sequence length="30" mass="3574">MEICPPDFFFFLALDMLFAESFAKPKFKEN</sequence>
<name>H6LAX2_SAPGL</name>
<dbReference type="KEGG" id="sgn:SGRA_2987"/>